<dbReference type="AlphaFoldDB" id="A0A517T2B6"/>
<dbReference type="GO" id="GO:0016788">
    <property type="term" value="F:hydrolase activity, acting on ester bonds"/>
    <property type="evidence" value="ECO:0007669"/>
    <property type="project" value="UniProtKB-ARBA"/>
</dbReference>
<evidence type="ECO:0000313" key="3">
    <source>
        <dbReference type="Proteomes" id="UP000315003"/>
    </source>
</evidence>
<dbReference type="InterPro" id="IPR036514">
    <property type="entry name" value="SGNH_hydro_sf"/>
</dbReference>
<reference evidence="2 3" key="1">
    <citation type="submission" date="2019-02" db="EMBL/GenBank/DDBJ databases">
        <title>Deep-cultivation of Planctomycetes and their phenomic and genomic characterization uncovers novel biology.</title>
        <authorList>
            <person name="Wiegand S."/>
            <person name="Jogler M."/>
            <person name="Boedeker C."/>
            <person name="Pinto D."/>
            <person name="Vollmers J."/>
            <person name="Rivas-Marin E."/>
            <person name="Kohn T."/>
            <person name="Peeters S.H."/>
            <person name="Heuer A."/>
            <person name="Rast P."/>
            <person name="Oberbeckmann S."/>
            <person name="Bunk B."/>
            <person name="Jeske O."/>
            <person name="Meyerdierks A."/>
            <person name="Storesund J.E."/>
            <person name="Kallscheuer N."/>
            <person name="Luecker S."/>
            <person name="Lage O.M."/>
            <person name="Pohl T."/>
            <person name="Merkel B.J."/>
            <person name="Hornburger P."/>
            <person name="Mueller R.-W."/>
            <person name="Bruemmer F."/>
            <person name="Labrenz M."/>
            <person name="Spormann A.M."/>
            <person name="Op den Camp H."/>
            <person name="Overmann J."/>
            <person name="Amann R."/>
            <person name="Jetten M.S.M."/>
            <person name="Mascher T."/>
            <person name="Medema M.H."/>
            <person name="Devos D.P."/>
            <person name="Kaster A.-K."/>
            <person name="Ovreas L."/>
            <person name="Rohde M."/>
            <person name="Galperin M.Y."/>
            <person name="Jogler C."/>
        </authorList>
    </citation>
    <scope>NUCLEOTIDE SEQUENCE [LARGE SCALE GENOMIC DNA]</scope>
    <source>
        <strain evidence="2 3">SV_7m_r</strain>
    </source>
</reference>
<feature type="signal peptide" evidence="1">
    <location>
        <begin position="1"/>
        <end position="32"/>
    </location>
</feature>
<evidence type="ECO:0000313" key="2">
    <source>
        <dbReference type="EMBL" id="QDT62525.1"/>
    </source>
</evidence>
<dbReference type="SUPFAM" id="SSF52266">
    <property type="entry name" value="SGNH hydrolase"/>
    <property type="match status" value="1"/>
</dbReference>
<keyword evidence="3" id="KW-1185">Reference proteome</keyword>
<protein>
    <recommendedName>
        <fullName evidence="4">SGNH hydrolase-type esterase domain-containing protein</fullName>
    </recommendedName>
</protein>
<dbReference type="EMBL" id="CP036272">
    <property type="protein sequence ID" value="QDT62525.1"/>
    <property type="molecule type" value="Genomic_DNA"/>
</dbReference>
<gene>
    <name evidence="2" type="ORF">SV7mr_50730</name>
</gene>
<feature type="chain" id="PRO_5022141223" description="SGNH hydrolase-type esterase domain-containing protein" evidence="1">
    <location>
        <begin position="33"/>
        <end position="221"/>
    </location>
</feature>
<name>A0A517T2B6_9BACT</name>
<dbReference type="CDD" id="cd00229">
    <property type="entry name" value="SGNH_hydrolase"/>
    <property type="match status" value="1"/>
</dbReference>
<accession>A0A517T2B6</accession>
<proteinExistence type="predicted"/>
<sequence length="221" mass="24483" precursor="true">MNELRSKQMKTTAIFMLIFVAFASLTAAQNQAEPTGAAEASAQEASAQEAKSAAELDKKYQAWVATLQPEQQAWEKVLESELGGFYLPIHKRQKVAGQSNAWDFVEDDPDLPRVLLIGDSVSRAYTRTVRSELAGKANVHRAPANGGPTATGLKKMDVWLGDGKWDIIQFNFGIHDRQTKLADYTGRLEQLITRMQGTGAKLIFANTHRYPLCPASIHRRP</sequence>
<dbReference type="Gene3D" id="3.40.50.1110">
    <property type="entry name" value="SGNH hydrolase"/>
    <property type="match status" value="1"/>
</dbReference>
<evidence type="ECO:0008006" key="4">
    <source>
        <dbReference type="Google" id="ProtNLM"/>
    </source>
</evidence>
<organism evidence="2 3">
    <name type="scientific">Stieleria bergensis</name>
    <dbReference type="NCBI Taxonomy" id="2528025"/>
    <lineage>
        <taxon>Bacteria</taxon>
        <taxon>Pseudomonadati</taxon>
        <taxon>Planctomycetota</taxon>
        <taxon>Planctomycetia</taxon>
        <taxon>Pirellulales</taxon>
        <taxon>Pirellulaceae</taxon>
        <taxon>Stieleria</taxon>
    </lineage>
</organism>
<dbReference type="Proteomes" id="UP000315003">
    <property type="component" value="Chromosome"/>
</dbReference>
<evidence type="ECO:0000256" key="1">
    <source>
        <dbReference type="SAM" id="SignalP"/>
    </source>
</evidence>
<keyword evidence="1" id="KW-0732">Signal</keyword>